<evidence type="ECO:0000313" key="2">
    <source>
        <dbReference type="Proteomes" id="UP001234297"/>
    </source>
</evidence>
<reference evidence="1 2" key="1">
    <citation type="journal article" date="2022" name="Hortic Res">
        <title>A haplotype resolved chromosomal level avocado genome allows analysis of novel avocado genes.</title>
        <authorList>
            <person name="Nath O."/>
            <person name="Fletcher S.J."/>
            <person name="Hayward A."/>
            <person name="Shaw L.M."/>
            <person name="Masouleh A.K."/>
            <person name="Furtado A."/>
            <person name="Henry R.J."/>
            <person name="Mitter N."/>
        </authorList>
    </citation>
    <scope>NUCLEOTIDE SEQUENCE [LARGE SCALE GENOMIC DNA]</scope>
    <source>
        <strain evidence="2">cv. Hass</strain>
    </source>
</reference>
<accession>A0ACC2LK01</accession>
<keyword evidence="2" id="KW-1185">Reference proteome</keyword>
<name>A0ACC2LK01_PERAE</name>
<organism evidence="1 2">
    <name type="scientific">Persea americana</name>
    <name type="common">Avocado</name>
    <dbReference type="NCBI Taxonomy" id="3435"/>
    <lineage>
        <taxon>Eukaryota</taxon>
        <taxon>Viridiplantae</taxon>
        <taxon>Streptophyta</taxon>
        <taxon>Embryophyta</taxon>
        <taxon>Tracheophyta</taxon>
        <taxon>Spermatophyta</taxon>
        <taxon>Magnoliopsida</taxon>
        <taxon>Magnoliidae</taxon>
        <taxon>Laurales</taxon>
        <taxon>Lauraceae</taxon>
        <taxon>Persea</taxon>
    </lineage>
</organism>
<gene>
    <name evidence="1" type="ORF">MRB53_027060</name>
</gene>
<proteinExistence type="predicted"/>
<dbReference type="EMBL" id="CM056816">
    <property type="protein sequence ID" value="KAJ8633724.1"/>
    <property type="molecule type" value="Genomic_DNA"/>
</dbReference>
<evidence type="ECO:0000313" key="1">
    <source>
        <dbReference type="EMBL" id="KAJ8633724.1"/>
    </source>
</evidence>
<comment type="caution">
    <text evidence="1">The sequence shown here is derived from an EMBL/GenBank/DDBJ whole genome shotgun (WGS) entry which is preliminary data.</text>
</comment>
<dbReference type="Proteomes" id="UP001234297">
    <property type="component" value="Chromosome 8"/>
</dbReference>
<protein>
    <submittedName>
        <fullName evidence="1">Uncharacterized protein</fullName>
    </submittedName>
</protein>
<sequence length="111" mass="12623">MVASEVPSSCQSFSFVHLNIKDGFINGINRDKGWVKGASNWVIGKVNHLKNFWLKSKLDSKPKILKFYSFVKWCLAQSSLMNAERIGEVEVQHQSQRCGQAVNYDVPHRPS</sequence>